<protein>
    <submittedName>
        <fullName evidence="2">Uncharacterized protein</fullName>
    </submittedName>
</protein>
<evidence type="ECO:0000256" key="1">
    <source>
        <dbReference type="SAM" id="MobiDB-lite"/>
    </source>
</evidence>
<evidence type="ECO:0000313" key="2">
    <source>
        <dbReference type="EMBL" id="CAB4132091.1"/>
    </source>
</evidence>
<name>A0A6J5LCW5_9CAUD</name>
<sequence>MATLKLKNATPDIFGFNYRCPESGQLVTRYAEPMSTIELFKGDVDQCSAIRLQYPNLLDSDEALLSECPVQFVWEDVLPTLEDYQGSLEKGELDTADNAMKELTDTVTDTASGMTEESNLTVQRAGSRKGVTANGTQV</sequence>
<gene>
    <name evidence="2" type="ORF">UFOVP136_36</name>
</gene>
<feature type="region of interest" description="Disordered" evidence="1">
    <location>
        <begin position="115"/>
        <end position="138"/>
    </location>
</feature>
<organism evidence="2">
    <name type="scientific">uncultured Caudovirales phage</name>
    <dbReference type="NCBI Taxonomy" id="2100421"/>
    <lineage>
        <taxon>Viruses</taxon>
        <taxon>Duplodnaviria</taxon>
        <taxon>Heunggongvirae</taxon>
        <taxon>Uroviricota</taxon>
        <taxon>Caudoviricetes</taxon>
        <taxon>Peduoviridae</taxon>
        <taxon>Maltschvirus</taxon>
        <taxon>Maltschvirus maltsch</taxon>
    </lineage>
</organism>
<accession>A0A6J5LCW5</accession>
<proteinExistence type="predicted"/>
<reference evidence="2" key="1">
    <citation type="submission" date="2020-04" db="EMBL/GenBank/DDBJ databases">
        <authorList>
            <person name="Chiriac C."/>
            <person name="Salcher M."/>
            <person name="Ghai R."/>
            <person name="Kavagutti S V."/>
        </authorList>
    </citation>
    <scope>NUCLEOTIDE SEQUENCE</scope>
</reference>
<dbReference type="EMBL" id="LR796257">
    <property type="protein sequence ID" value="CAB4132091.1"/>
    <property type="molecule type" value="Genomic_DNA"/>
</dbReference>
<feature type="compositionally biased region" description="Polar residues" evidence="1">
    <location>
        <begin position="115"/>
        <end position="124"/>
    </location>
</feature>